<dbReference type="GO" id="GO:0003723">
    <property type="term" value="F:RNA binding"/>
    <property type="evidence" value="ECO:0007669"/>
    <property type="project" value="UniProtKB-UniRule"/>
</dbReference>
<feature type="region of interest" description="Disordered" evidence="3">
    <location>
        <begin position="306"/>
        <end position="327"/>
    </location>
</feature>
<dbReference type="CDD" id="cd00590">
    <property type="entry name" value="RRM_SF"/>
    <property type="match status" value="3"/>
</dbReference>
<reference evidence="5 6" key="1">
    <citation type="journal article" date="2017" name="Nature">
        <title>The Apostasia genome and the evolution of orchids.</title>
        <authorList>
            <person name="Zhang G.Q."/>
            <person name="Liu K.W."/>
            <person name="Li Z."/>
            <person name="Lohaus R."/>
            <person name="Hsiao Y.Y."/>
            <person name="Niu S.C."/>
            <person name="Wang J.Y."/>
            <person name="Lin Y.C."/>
            <person name="Xu Q."/>
            <person name="Chen L.J."/>
            <person name="Yoshida K."/>
            <person name="Fujiwara S."/>
            <person name="Wang Z.W."/>
            <person name="Zhang Y.Q."/>
            <person name="Mitsuda N."/>
            <person name="Wang M."/>
            <person name="Liu G.H."/>
            <person name="Pecoraro L."/>
            <person name="Huang H.X."/>
            <person name="Xiao X.J."/>
            <person name="Lin M."/>
            <person name="Wu X.Y."/>
            <person name="Wu W.L."/>
            <person name="Chen Y.Y."/>
            <person name="Chang S.B."/>
            <person name="Sakamoto S."/>
            <person name="Ohme-Takagi M."/>
            <person name="Yagi M."/>
            <person name="Zeng S.J."/>
            <person name="Shen C.Y."/>
            <person name="Yeh C.M."/>
            <person name="Luo Y.B."/>
            <person name="Tsai W.C."/>
            <person name="Van de Peer Y."/>
            <person name="Liu Z.J."/>
        </authorList>
    </citation>
    <scope>NUCLEOTIDE SEQUENCE [LARGE SCALE GENOMIC DNA]</scope>
    <source>
        <strain evidence="6">cv. Shenzhen</strain>
        <tissue evidence="5">Stem</tissue>
    </source>
</reference>
<dbReference type="AlphaFoldDB" id="A0A2H9ZXU2"/>
<feature type="compositionally biased region" description="Basic and acidic residues" evidence="3">
    <location>
        <begin position="177"/>
        <end position="199"/>
    </location>
</feature>
<name>A0A2H9ZXU2_9ASPA</name>
<accession>A0A2H9ZXU2</accession>
<organism evidence="5 6">
    <name type="scientific">Apostasia shenzhenica</name>
    <dbReference type="NCBI Taxonomy" id="1088818"/>
    <lineage>
        <taxon>Eukaryota</taxon>
        <taxon>Viridiplantae</taxon>
        <taxon>Streptophyta</taxon>
        <taxon>Embryophyta</taxon>
        <taxon>Tracheophyta</taxon>
        <taxon>Spermatophyta</taxon>
        <taxon>Magnoliopsida</taxon>
        <taxon>Liliopsida</taxon>
        <taxon>Asparagales</taxon>
        <taxon>Orchidaceae</taxon>
        <taxon>Apostasioideae</taxon>
        <taxon>Apostasia</taxon>
    </lineage>
</organism>
<feature type="compositionally biased region" description="Low complexity" evidence="3">
    <location>
        <begin position="57"/>
        <end position="74"/>
    </location>
</feature>
<feature type="domain" description="RRM" evidence="4">
    <location>
        <begin position="427"/>
        <end position="512"/>
    </location>
</feature>
<evidence type="ECO:0000259" key="4">
    <source>
        <dbReference type="PROSITE" id="PS50102"/>
    </source>
</evidence>
<dbReference type="Gene3D" id="3.30.70.330">
    <property type="match status" value="3"/>
</dbReference>
<dbReference type="Pfam" id="PF00076">
    <property type="entry name" value="RRM_1"/>
    <property type="match status" value="3"/>
</dbReference>
<keyword evidence="6" id="KW-1185">Reference proteome</keyword>
<keyword evidence="1 2" id="KW-0694">RNA-binding</keyword>
<evidence type="ECO:0000256" key="2">
    <source>
        <dbReference type="PROSITE-ProRule" id="PRU00176"/>
    </source>
</evidence>
<feature type="domain" description="RRM" evidence="4">
    <location>
        <begin position="525"/>
        <end position="595"/>
    </location>
</feature>
<dbReference type="InterPro" id="IPR012677">
    <property type="entry name" value="Nucleotide-bd_a/b_plait_sf"/>
</dbReference>
<evidence type="ECO:0000256" key="3">
    <source>
        <dbReference type="SAM" id="MobiDB-lite"/>
    </source>
</evidence>
<dbReference type="PANTHER" id="PTHR21245">
    <property type="entry name" value="HETEROGENEOUS NUCLEAR RIBONUCLEOPROTEIN"/>
    <property type="match status" value="1"/>
</dbReference>
<dbReference type="EMBL" id="KZ452995">
    <property type="protein sequence ID" value="PKA48096.1"/>
    <property type="molecule type" value="Genomic_DNA"/>
</dbReference>
<dbReference type="Proteomes" id="UP000236161">
    <property type="component" value="Unassembled WGS sequence"/>
</dbReference>
<dbReference type="SMART" id="SM00360">
    <property type="entry name" value="RRM"/>
    <property type="match status" value="3"/>
</dbReference>
<feature type="compositionally biased region" description="Basic and acidic residues" evidence="3">
    <location>
        <begin position="20"/>
        <end position="31"/>
    </location>
</feature>
<feature type="region of interest" description="Disordered" evidence="3">
    <location>
        <begin position="1"/>
        <end position="257"/>
    </location>
</feature>
<evidence type="ECO:0000256" key="1">
    <source>
        <dbReference type="ARBA" id="ARBA00022884"/>
    </source>
</evidence>
<evidence type="ECO:0000313" key="5">
    <source>
        <dbReference type="EMBL" id="PKA48096.1"/>
    </source>
</evidence>
<dbReference type="FunFam" id="3.30.70.330:FF:000816">
    <property type="entry name" value="Heterogeneous nuclear ribonucleoprotein Q"/>
    <property type="match status" value="1"/>
</dbReference>
<dbReference type="InterPro" id="IPR035979">
    <property type="entry name" value="RBD_domain_sf"/>
</dbReference>
<dbReference type="PROSITE" id="PS50102">
    <property type="entry name" value="RRM"/>
    <property type="match status" value="3"/>
</dbReference>
<protein>
    <submittedName>
        <fullName evidence="5">Polyadenylate-binding protein 5</fullName>
    </submittedName>
</protein>
<feature type="compositionally biased region" description="Basic and acidic residues" evidence="3">
    <location>
        <begin position="116"/>
        <end position="140"/>
    </location>
</feature>
<dbReference type="FunFam" id="3.30.70.330:FF:000187">
    <property type="entry name" value="Heterogeneous nuclear ribonucleoprotein Q"/>
    <property type="match status" value="1"/>
</dbReference>
<feature type="compositionally biased region" description="Basic and acidic residues" evidence="3">
    <location>
        <begin position="213"/>
        <end position="230"/>
    </location>
</feature>
<sequence>MRTRNADNAKSGPGRKAAQAKKEAAAADKSPETAPKSSPKATPKSSGGRVTRGKQSTPKATAAAAHAVSDITTAGSNRVEEKGNPDEEPLKTSEKKVRGKSRSPLGGKLAGPSVTKAEDETVEPTRAEQKGITDDVKEGVQQHNGKLNVKDDHHNPDATLDSENEAVAQSDVGNDLELERPDGNVDADNKLDVAEKDELGTNSVVEDEPETNPPEKDEPETIIKVKEEPKTNPIVMVERGPISELKSEPNTSLDSRNEAEIGQVLKDESAITEGVKVSEDQLMEEAVEHENFEEEVKEDFAVVEAAEGEGEEGLEGGSNEEEGPKLEEEEQIQISDMAKARMIKKEQEIFVGGLDRDAVEDDLKKTFEKVGEVVEVRLHKDYATNKNKGFAFVKFASKEQAVRALEEMKNPLIRGKRCGIAPSEDNDTLFLGNICNTWTKEAIRRKLKDYGVDAVENITLVGDTQNEGLSRGFAFLEFACHTDAMAAYKRLQKPDVVFGHPERTAKVAFAEPLREPDPEVMAQVKSVFVDGLPPYWDEDHVKEQLKGYGEIERVVLARNMSTAKRKDFGFVNFASHEAAVACIEGINSTELGDGKSKVKARARLANPLPKTQAVKGGMSGGFRIGHTGSGGYSRFGRGFGRGRFPSNRAGFLGGRGFYPRGRGRGGRFPYVGDGMESSYPEFHGWRPYGSRGGRRGFTSGRLGAFDRGRGRAFPARRPPFPPEGDFGQPFGAPHFGEDSYFYGDGGHGLKRPFSMMEHDASFLERSNRLRPRYDFSDPLPGDNRYRDSLGTSGLYSRDYYGSDYGGSSYSSFLGGEPSGRGYYY</sequence>
<dbReference type="InterPro" id="IPR000504">
    <property type="entry name" value="RRM_dom"/>
</dbReference>
<feature type="compositionally biased region" description="Basic and acidic residues" evidence="3">
    <location>
        <begin position="78"/>
        <end position="96"/>
    </location>
</feature>
<dbReference type="OrthoDB" id="3800936at2759"/>
<evidence type="ECO:0000313" key="6">
    <source>
        <dbReference type="Proteomes" id="UP000236161"/>
    </source>
</evidence>
<gene>
    <name evidence="5" type="primary">PAB5</name>
    <name evidence="5" type="ORF">AXF42_Ash015859</name>
</gene>
<proteinExistence type="predicted"/>
<dbReference type="STRING" id="1088818.A0A2H9ZXU2"/>
<feature type="domain" description="RRM" evidence="4">
    <location>
        <begin position="347"/>
        <end position="425"/>
    </location>
</feature>
<dbReference type="SUPFAM" id="SSF54928">
    <property type="entry name" value="RNA-binding domain, RBD"/>
    <property type="match status" value="2"/>
</dbReference>
<feature type="compositionally biased region" description="Low complexity" evidence="3">
    <location>
        <begin position="33"/>
        <end position="46"/>
    </location>
</feature>